<organism evidence="6">
    <name type="scientific">Gongylonema pulchrum</name>
    <dbReference type="NCBI Taxonomy" id="637853"/>
    <lineage>
        <taxon>Eukaryota</taxon>
        <taxon>Metazoa</taxon>
        <taxon>Ecdysozoa</taxon>
        <taxon>Nematoda</taxon>
        <taxon>Chromadorea</taxon>
        <taxon>Rhabditida</taxon>
        <taxon>Spirurina</taxon>
        <taxon>Spiruromorpha</taxon>
        <taxon>Spiruroidea</taxon>
        <taxon>Gongylonematidae</taxon>
        <taxon>Gongylonema</taxon>
    </lineage>
</organism>
<dbReference type="PANTHER" id="PTHR24256">
    <property type="entry name" value="TRYPTASE-RELATED"/>
    <property type="match status" value="1"/>
</dbReference>
<evidence type="ECO:0000259" key="3">
    <source>
        <dbReference type="Pfam" id="PF00089"/>
    </source>
</evidence>
<proteinExistence type="inferred from homology"/>
<evidence type="ECO:0000313" key="5">
    <source>
        <dbReference type="Proteomes" id="UP000271098"/>
    </source>
</evidence>
<dbReference type="Gene3D" id="2.40.10.10">
    <property type="entry name" value="Trypsin-like serine proteases"/>
    <property type="match status" value="1"/>
</dbReference>
<evidence type="ECO:0000313" key="6">
    <source>
        <dbReference type="WBParaSite" id="GPUH_0002681201-mRNA-1"/>
    </source>
</evidence>
<dbReference type="Proteomes" id="UP000271098">
    <property type="component" value="Unassembled WGS sequence"/>
</dbReference>
<dbReference type="AlphaFoldDB" id="A0A183F0P1"/>
<dbReference type="GO" id="GO:0006508">
    <property type="term" value="P:proteolysis"/>
    <property type="evidence" value="ECO:0007669"/>
    <property type="project" value="InterPro"/>
</dbReference>
<dbReference type="InterPro" id="IPR043504">
    <property type="entry name" value="Peptidase_S1_PA_chymotrypsin"/>
</dbReference>
<gene>
    <name evidence="4" type="ORF">GPUH_LOCUS26782</name>
</gene>
<keyword evidence="1" id="KW-1015">Disulfide bond</keyword>
<comment type="similarity">
    <text evidence="2">Belongs to the peptidase S1 family. CLIP subfamily.</text>
</comment>
<dbReference type="Pfam" id="PF00089">
    <property type="entry name" value="Trypsin"/>
    <property type="match status" value="1"/>
</dbReference>
<dbReference type="InterPro" id="IPR051487">
    <property type="entry name" value="Ser/Thr_Proteases_Immune/Dev"/>
</dbReference>
<dbReference type="SUPFAM" id="SSF50494">
    <property type="entry name" value="Trypsin-like serine proteases"/>
    <property type="match status" value="1"/>
</dbReference>
<dbReference type="GO" id="GO:0004252">
    <property type="term" value="F:serine-type endopeptidase activity"/>
    <property type="evidence" value="ECO:0007669"/>
    <property type="project" value="InterPro"/>
</dbReference>
<feature type="domain" description="Peptidase S1" evidence="3">
    <location>
        <begin position="2"/>
        <end position="60"/>
    </location>
</feature>
<accession>A0A183F0P1</accession>
<evidence type="ECO:0000313" key="4">
    <source>
        <dbReference type="EMBL" id="VDN49467.1"/>
    </source>
</evidence>
<protein>
    <submittedName>
        <fullName evidence="6">Peptidase S1 domain-containing protein</fullName>
    </submittedName>
</protein>
<reference evidence="4 5" key="2">
    <citation type="submission" date="2018-11" db="EMBL/GenBank/DDBJ databases">
        <authorList>
            <consortium name="Pathogen Informatics"/>
        </authorList>
    </citation>
    <scope>NUCLEOTIDE SEQUENCE [LARGE SCALE GENOMIC DNA]</scope>
</reference>
<evidence type="ECO:0000256" key="1">
    <source>
        <dbReference type="ARBA" id="ARBA00023157"/>
    </source>
</evidence>
<dbReference type="OrthoDB" id="6353231at2759"/>
<evidence type="ECO:0000256" key="2">
    <source>
        <dbReference type="ARBA" id="ARBA00024195"/>
    </source>
</evidence>
<dbReference type="EMBL" id="UYRT01114067">
    <property type="protein sequence ID" value="VDN49467.1"/>
    <property type="molecule type" value="Genomic_DNA"/>
</dbReference>
<dbReference type="InterPro" id="IPR009003">
    <property type="entry name" value="Peptidase_S1_PA"/>
</dbReference>
<keyword evidence="5" id="KW-1185">Reference proteome</keyword>
<reference evidence="6" key="1">
    <citation type="submission" date="2016-06" db="UniProtKB">
        <authorList>
            <consortium name="WormBaseParasite"/>
        </authorList>
    </citation>
    <scope>IDENTIFICATION</scope>
</reference>
<name>A0A183F0P1_9BILA</name>
<dbReference type="InterPro" id="IPR001254">
    <property type="entry name" value="Trypsin_dom"/>
</dbReference>
<sequence>MDRSLCEYYWKKIPKDVICTTEFNTRNVCKGDSGGGLMAQLDDGRWVLLGVVSSGNDCPNLLSKKTVAKGQIYTNVALYGADIARFTGFFISPVQV</sequence>
<dbReference type="WBParaSite" id="GPUH_0002681201-mRNA-1">
    <property type="protein sequence ID" value="GPUH_0002681201-mRNA-1"/>
    <property type="gene ID" value="GPUH_0002681201"/>
</dbReference>